<dbReference type="EMBL" id="CAJVQB010000005">
    <property type="protein sequence ID" value="CAG8456609.1"/>
    <property type="molecule type" value="Genomic_DNA"/>
</dbReference>
<reference evidence="2 3" key="1">
    <citation type="submission" date="2021-06" db="EMBL/GenBank/DDBJ databases">
        <authorList>
            <person name="Kallberg Y."/>
            <person name="Tangrot J."/>
            <person name="Rosling A."/>
        </authorList>
    </citation>
    <scope>NUCLEOTIDE SEQUENCE [LARGE SCALE GENOMIC DNA]</scope>
    <source>
        <strain evidence="2 3">120-4 pot B 10/14</strain>
    </source>
</reference>
<evidence type="ECO:0000256" key="1">
    <source>
        <dbReference type="SAM" id="Coils"/>
    </source>
</evidence>
<gene>
    <name evidence="2" type="ORF">GMARGA_LOCUS89</name>
</gene>
<keyword evidence="3" id="KW-1185">Reference proteome</keyword>
<comment type="caution">
    <text evidence="2">The sequence shown here is derived from an EMBL/GenBank/DDBJ whole genome shotgun (WGS) entry which is preliminary data.</text>
</comment>
<protein>
    <submittedName>
        <fullName evidence="2">27237_t:CDS:1</fullName>
    </submittedName>
</protein>
<sequence length="272" mass="31244">MLKIIEEIKNLIEEMNTKTSQELDLETVKNRLGEIVAKNQQAVTDQGVEKLQNEISELREKTEQVKQIILELPDFTEKKEEISAQSIQASDKILIEKIAEEFAKKRLEGKTLQVNFLDGSGFEIGIDISEEKNRIPVFRSLAHELAHNVILLKELKGKQSENDISTLEFVRSKLLPEDQKELDDFIKIENKEGGNKIARRTVLQLVDDSMNTPANEAEERLIQVEVWTRTESKQSSDHGKFKIYVFHNYDSELPADLKKKLDEVLITDEKGE</sequence>
<feature type="coiled-coil region" evidence="1">
    <location>
        <begin position="41"/>
        <end position="71"/>
    </location>
</feature>
<evidence type="ECO:0000313" key="3">
    <source>
        <dbReference type="Proteomes" id="UP000789901"/>
    </source>
</evidence>
<organism evidence="2 3">
    <name type="scientific">Gigaspora margarita</name>
    <dbReference type="NCBI Taxonomy" id="4874"/>
    <lineage>
        <taxon>Eukaryota</taxon>
        <taxon>Fungi</taxon>
        <taxon>Fungi incertae sedis</taxon>
        <taxon>Mucoromycota</taxon>
        <taxon>Glomeromycotina</taxon>
        <taxon>Glomeromycetes</taxon>
        <taxon>Diversisporales</taxon>
        <taxon>Gigasporaceae</taxon>
        <taxon>Gigaspora</taxon>
    </lineage>
</organism>
<dbReference type="Proteomes" id="UP000789901">
    <property type="component" value="Unassembled WGS sequence"/>
</dbReference>
<name>A0ABM8VVF4_GIGMA</name>
<accession>A0ABM8VVF4</accession>
<keyword evidence="1" id="KW-0175">Coiled coil</keyword>
<evidence type="ECO:0000313" key="2">
    <source>
        <dbReference type="EMBL" id="CAG8456609.1"/>
    </source>
</evidence>
<proteinExistence type="predicted"/>